<dbReference type="AlphaFoldDB" id="A0A5P9K193"/>
<evidence type="ECO:0000256" key="2">
    <source>
        <dbReference type="SAM" id="SignalP"/>
    </source>
</evidence>
<dbReference type="EMBL" id="CP045423">
    <property type="protein sequence ID" value="QFU15984.1"/>
    <property type="molecule type" value="Genomic_DNA"/>
</dbReference>
<feature type="signal peptide" evidence="2">
    <location>
        <begin position="1"/>
        <end position="25"/>
    </location>
</feature>
<organism evidence="3 4">
    <name type="scientific">Microvirga thermotolerans</name>
    <dbReference type="NCBI Taxonomy" id="2651334"/>
    <lineage>
        <taxon>Bacteria</taxon>
        <taxon>Pseudomonadati</taxon>
        <taxon>Pseudomonadota</taxon>
        <taxon>Alphaproteobacteria</taxon>
        <taxon>Hyphomicrobiales</taxon>
        <taxon>Methylobacteriaceae</taxon>
        <taxon>Microvirga</taxon>
    </lineage>
</organism>
<protein>
    <submittedName>
        <fullName evidence="3">DUF1190 domain-containing protein</fullName>
    </submittedName>
</protein>
<feature type="chain" id="PRO_5024971499" evidence="2">
    <location>
        <begin position="26"/>
        <end position="188"/>
    </location>
</feature>
<dbReference type="Pfam" id="PF06693">
    <property type="entry name" value="DUF1190"/>
    <property type="match status" value="1"/>
</dbReference>
<dbReference type="KEGG" id="mico:GDR74_06965"/>
<dbReference type="Proteomes" id="UP000325614">
    <property type="component" value="Chromosome"/>
</dbReference>
<proteinExistence type="predicted"/>
<evidence type="ECO:0000313" key="4">
    <source>
        <dbReference type="Proteomes" id="UP000325614"/>
    </source>
</evidence>
<feature type="compositionally biased region" description="Gly residues" evidence="1">
    <location>
        <begin position="178"/>
        <end position="188"/>
    </location>
</feature>
<evidence type="ECO:0000256" key="1">
    <source>
        <dbReference type="SAM" id="MobiDB-lite"/>
    </source>
</evidence>
<evidence type="ECO:0000313" key="3">
    <source>
        <dbReference type="EMBL" id="QFU15984.1"/>
    </source>
</evidence>
<dbReference type="InterPro" id="IPR009576">
    <property type="entry name" value="Biofilm_formation_YgiB"/>
</dbReference>
<feature type="compositionally biased region" description="Gly residues" evidence="1">
    <location>
        <begin position="123"/>
        <end position="137"/>
    </location>
</feature>
<sequence>MAPSKTAPMKSSTALKLTLMTGAAATLAFCSETQQTFSSVSECIQAGNHESLCRQAYETALSEHMKTAPTFASEEECRAKLDVDRCVSAPKPGDGTLGNVILPMMAGYMIAQSGKENEENQGSAGGSGGSYHGGSGRGTPLYRSRRSPDSYWTSSELRTSMLPSHQPNVRTATISRHGFGGHAFSGGG</sequence>
<keyword evidence="2" id="KW-0732">Signal</keyword>
<gene>
    <name evidence="3" type="ORF">GDR74_06965</name>
</gene>
<reference evidence="3 4" key="1">
    <citation type="submission" date="2019-10" db="EMBL/GenBank/DDBJ databases">
        <title>Isolation, Identification of Microvirga thermotolerans HR1, a novel thermophilic bacterium and Comparative Genomics of the genus Microvirga.</title>
        <authorList>
            <person name="Li J."/>
            <person name="Zhang W."/>
            <person name="Lin M."/>
            <person name="Wang J."/>
        </authorList>
    </citation>
    <scope>NUCLEOTIDE SEQUENCE [LARGE SCALE GENOMIC DNA]</scope>
    <source>
        <strain evidence="3 4">HR1</strain>
    </source>
</reference>
<keyword evidence="4" id="KW-1185">Reference proteome</keyword>
<feature type="region of interest" description="Disordered" evidence="1">
    <location>
        <begin position="114"/>
        <end position="188"/>
    </location>
</feature>
<name>A0A5P9K193_9HYPH</name>
<accession>A0A5P9K193</accession>
<feature type="compositionally biased region" description="Polar residues" evidence="1">
    <location>
        <begin position="150"/>
        <end position="174"/>
    </location>
</feature>